<organism evidence="2 3">
    <name type="scientific">Leptosia nina</name>
    <dbReference type="NCBI Taxonomy" id="320188"/>
    <lineage>
        <taxon>Eukaryota</taxon>
        <taxon>Metazoa</taxon>
        <taxon>Ecdysozoa</taxon>
        <taxon>Arthropoda</taxon>
        <taxon>Hexapoda</taxon>
        <taxon>Insecta</taxon>
        <taxon>Pterygota</taxon>
        <taxon>Neoptera</taxon>
        <taxon>Endopterygota</taxon>
        <taxon>Lepidoptera</taxon>
        <taxon>Glossata</taxon>
        <taxon>Ditrysia</taxon>
        <taxon>Papilionoidea</taxon>
        <taxon>Pieridae</taxon>
        <taxon>Pierinae</taxon>
        <taxon>Leptosia</taxon>
    </lineage>
</organism>
<feature type="signal peptide" evidence="1">
    <location>
        <begin position="1"/>
        <end position="22"/>
    </location>
</feature>
<evidence type="ECO:0000256" key="1">
    <source>
        <dbReference type="SAM" id="SignalP"/>
    </source>
</evidence>
<protein>
    <submittedName>
        <fullName evidence="2">Uncharacterized protein</fullName>
    </submittedName>
</protein>
<keyword evidence="1" id="KW-0732">Signal</keyword>
<proteinExistence type="predicted"/>
<name>A0AAV1JQ42_9NEOP</name>
<sequence length="80" mass="8820">MKTLVFAAIFIVVAVCVASAEAREEGSHTMVKRQIVKPQTIFVKPPPGCGMPFWECTRRCQQRGHLSGGYCTMTGCVCLR</sequence>
<accession>A0AAV1JQ42</accession>
<dbReference type="AlphaFoldDB" id="A0AAV1JQ42"/>
<feature type="chain" id="PRO_5043920295" evidence="1">
    <location>
        <begin position="23"/>
        <end position="80"/>
    </location>
</feature>
<dbReference type="Proteomes" id="UP001497472">
    <property type="component" value="Unassembled WGS sequence"/>
</dbReference>
<evidence type="ECO:0000313" key="2">
    <source>
        <dbReference type="EMBL" id="CAK1551608.1"/>
    </source>
</evidence>
<reference evidence="2 3" key="1">
    <citation type="submission" date="2023-11" db="EMBL/GenBank/DDBJ databases">
        <authorList>
            <person name="Okamura Y."/>
        </authorList>
    </citation>
    <scope>NUCLEOTIDE SEQUENCE [LARGE SCALE GENOMIC DNA]</scope>
</reference>
<keyword evidence="3" id="KW-1185">Reference proteome</keyword>
<evidence type="ECO:0000313" key="3">
    <source>
        <dbReference type="Proteomes" id="UP001497472"/>
    </source>
</evidence>
<comment type="caution">
    <text evidence="2">The sequence shown here is derived from an EMBL/GenBank/DDBJ whole genome shotgun (WGS) entry which is preliminary data.</text>
</comment>
<dbReference type="EMBL" id="CAVLEF010000132">
    <property type="protein sequence ID" value="CAK1551608.1"/>
    <property type="molecule type" value="Genomic_DNA"/>
</dbReference>
<gene>
    <name evidence="2" type="ORF">LNINA_LOCUS10730</name>
</gene>